<evidence type="ECO:0000313" key="9">
    <source>
        <dbReference type="Proteomes" id="UP001295684"/>
    </source>
</evidence>
<accession>A0AAD1UHY4</accession>
<dbReference type="PANTHER" id="PTHR31451:SF40">
    <property type="entry name" value="GLYCOSIDE HYDROLASE FAMILY 5 DOMAIN-CONTAINING PROTEIN"/>
    <property type="match status" value="1"/>
</dbReference>
<dbReference type="InterPro" id="IPR017853">
    <property type="entry name" value="GH"/>
</dbReference>
<dbReference type="EC" id="3.2.1.78" evidence="3"/>
<dbReference type="InterPro" id="IPR045053">
    <property type="entry name" value="MAN-like"/>
</dbReference>
<dbReference type="Proteomes" id="UP001295684">
    <property type="component" value="Unassembled WGS sequence"/>
</dbReference>
<keyword evidence="6" id="KW-0472">Membrane</keyword>
<evidence type="ECO:0000256" key="4">
    <source>
        <dbReference type="ARBA" id="ARBA00022801"/>
    </source>
</evidence>
<evidence type="ECO:0000313" key="8">
    <source>
        <dbReference type="EMBL" id="CAI2369726.1"/>
    </source>
</evidence>
<dbReference type="Pfam" id="PF26410">
    <property type="entry name" value="GH5_mannosidase"/>
    <property type="match status" value="1"/>
</dbReference>
<sequence>MAEFSYKSPVVLKSRTRKKSAHIYSNLGSISFSKLLILVFLILLCKTQDGFVKVEGRNFTLNGERYTYLGANYWAGMNLGAPMNGNYARLTSDLDLLQSNGVRNLRIMGSTQGPDYKPHRITPSLEYECGRYNEDTWEGLDLFLYEMHKRNMKAVIPLNNYWGWSGGFDQVIEWFFGENQNDTEIFYFRDKITKHYDEFIHLIVNRKNTAYLRYEGRTVYYKDDPTIMSWQLANEPRSINCKEWASWISGRSQLLKYLDSNHIVSIGTEGTITTCQKSGNEVPTIDYITVHAWAQNWGWYTPSSREGFEQGVKKVQEYISENIKENLNISKPIVMEEFGLARDGLSFDPKATVNIRDDFYQAVFDEVLKRTQEGIMAGVNFWAFGGKGRPRENGGLMWEPGDDFIGDPPHEPQGWYSVYDTDHSTLELIKQYAQKFEGIQ</sequence>
<feature type="domain" description="Glycoside hydrolase family 5" evidence="7">
    <location>
        <begin position="51"/>
        <end position="437"/>
    </location>
</feature>
<evidence type="ECO:0000256" key="3">
    <source>
        <dbReference type="ARBA" id="ARBA00012706"/>
    </source>
</evidence>
<dbReference type="AlphaFoldDB" id="A0AAD1UHY4"/>
<keyword evidence="5" id="KW-0326">Glycosidase</keyword>
<dbReference type="InterPro" id="IPR001547">
    <property type="entry name" value="Glyco_hydro_5"/>
</dbReference>
<dbReference type="GO" id="GO:0016985">
    <property type="term" value="F:mannan endo-1,4-beta-mannosidase activity"/>
    <property type="evidence" value="ECO:0007669"/>
    <property type="project" value="UniProtKB-EC"/>
</dbReference>
<evidence type="ECO:0000256" key="2">
    <source>
        <dbReference type="ARBA" id="ARBA00005641"/>
    </source>
</evidence>
<organism evidence="8 9">
    <name type="scientific">Euplotes crassus</name>
    <dbReference type="NCBI Taxonomy" id="5936"/>
    <lineage>
        <taxon>Eukaryota</taxon>
        <taxon>Sar</taxon>
        <taxon>Alveolata</taxon>
        <taxon>Ciliophora</taxon>
        <taxon>Intramacronucleata</taxon>
        <taxon>Spirotrichea</taxon>
        <taxon>Hypotrichia</taxon>
        <taxon>Euplotida</taxon>
        <taxon>Euplotidae</taxon>
        <taxon>Moneuplotes</taxon>
    </lineage>
</organism>
<feature type="transmembrane region" description="Helical" evidence="6">
    <location>
        <begin position="21"/>
        <end position="44"/>
    </location>
</feature>
<comment type="caution">
    <text evidence="8">The sequence shown here is derived from an EMBL/GenBank/DDBJ whole genome shotgun (WGS) entry which is preliminary data.</text>
</comment>
<name>A0AAD1UHY4_EUPCR</name>
<reference evidence="8" key="1">
    <citation type="submission" date="2023-07" db="EMBL/GenBank/DDBJ databases">
        <authorList>
            <consortium name="AG Swart"/>
            <person name="Singh M."/>
            <person name="Singh A."/>
            <person name="Seah K."/>
            <person name="Emmerich C."/>
        </authorList>
    </citation>
    <scope>NUCLEOTIDE SEQUENCE</scope>
    <source>
        <strain evidence="8">DP1</strain>
    </source>
</reference>
<dbReference type="SUPFAM" id="SSF51445">
    <property type="entry name" value="(Trans)glycosidases"/>
    <property type="match status" value="1"/>
</dbReference>
<proteinExistence type="inferred from homology"/>
<evidence type="ECO:0000256" key="1">
    <source>
        <dbReference type="ARBA" id="ARBA00001678"/>
    </source>
</evidence>
<keyword evidence="6" id="KW-1133">Transmembrane helix</keyword>
<dbReference type="PANTHER" id="PTHR31451">
    <property type="match status" value="1"/>
</dbReference>
<comment type="similarity">
    <text evidence="2">Belongs to the glycosyl hydrolase 5 (cellulase A) family.</text>
</comment>
<evidence type="ECO:0000256" key="6">
    <source>
        <dbReference type="SAM" id="Phobius"/>
    </source>
</evidence>
<keyword evidence="6" id="KW-0812">Transmembrane</keyword>
<evidence type="ECO:0000259" key="7">
    <source>
        <dbReference type="Pfam" id="PF26410"/>
    </source>
</evidence>
<protein>
    <recommendedName>
        <fullName evidence="3">mannan endo-1,4-beta-mannosidase</fullName>
        <ecNumber evidence="3">3.2.1.78</ecNumber>
    </recommendedName>
</protein>
<comment type="catalytic activity">
    <reaction evidence="1">
        <text>Random hydrolysis of (1-&gt;4)-beta-D-mannosidic linkages in mannans, galactomannans and glucomannans.</text>
        <dbReference type="EC" id="3.2.1.78"/>
    </reaction>
</comment>
<gene>
    <name evidence="8" type="ORF">ECRASSUSDP1_LOCUS11029</name>
</gene>
<evidence type="ECO:0000256" key="5">
    <source>
        <dbReference type="ARBA" id="ARBA00023295"/>
    </source>
</evidence>
<dbReference type="EMBL" id="CAMPGE010010879">
    <property type="protein sequence ID" value="CAI2369726.1"/>
    <property type="molecule type" value="Genomic_DNA"/>
</dbReference>
<keyword evidence="4" id="KW-0378">Hydrolase</keyword>
<keyword evidence="9" id="KW-1185">Reference proteome</keyword>
<dbReference type="Gene3D" id="3.20.20.80">
    <property type="entry name" value="Glycosidases"/>
    <property type="match status" value="1"/>
</dbReference>